<dbReference type="PANTHER" id="PTHR33360">
    <property type="entry name" value="TRANSPOSASE FOR INSERTION SEQUENCE ELEMENT IS200"/>
    <property type="match status" value="1"/>
</dbReference>
<evidence type="ECO:0000259" key="1">
    <source>
        <dbReference type="SMART" id="SM01321"/>
    </source>
</evidence>
<dbReference type="InterPro" id="IPR002686">
    <property type="entry name" value="Transposase_17"/>
</dbReference>
<dbReference type="SMART" id="SM01321">
    <property type="entry name" value="Y1_Tnp"/>
    <property type="match status" value="1"/>
</dbReference>
<dbReference type="GO" id="GO:0004803">
    <property type="term" value="F:transposase activity"/>
    <property type="evidence" value="ECO:0007669"/>
    <property type="project" value="InterPro"/>
</dbReference>
<gene>
    <name evidence="2" type="primary">tnpA</name>
    <name evidence="2" type="ORF">HZA61_11475</name>
</gene>
<proteinExistence type="predicted"/>
<comment type="caution">
    <text evidence="2">The sequence shown here is derived from an EMBL/GenBank/DDBJ whole genome shotgun (WGS) entry which is preliminary data.</text>
</comment>
<dbReference type="NCBIfam" id="NF033573">
    <property type="entry name" value="transpos_IS200"/>
    <property type="match status" value="1"/>
</dbReference>
<dbReference type="PANTHER" id="PTHR33360:SF2">
    <property type="entry name" value="TRANSPOSASE FOR INSERTION SEQUENCE ELEMENT IS200"/>
    <property type="match status" value="1"/>
</dbReference>
<accession>A0A933SCN4</accession>
<dbReference type="SUPFAM" id="SSF143422">
    <property type="entry name" value="Transposase IS200-like"/>
    <property type="match status" value="1"/>
</dbReference>
<feature type="domain" description="Transposase IS200-like" evidence="1">
    <location>
        <begin position="22"/>
        <end position="139"/>
    </location>
</feature>
<evidence type="ECO:0000313" key="2">
    <source>
        <dbReference type="EMBL" id="MBI5170101.1"/>
    </source>
</evidence>
<evidence type="ECO:0000313" key="3">
    <source>
        <dbReference type="Proteomes" id="UP000696931"/>
    </source>
</evidence>
<dbReference type="GO" id="GO:0003677">
    <property type="term" value="F:DNA binding"/>
    <property type="evidence" value="ECO:0007669"/>
    <property type="project" value="InterPro"/>
</dbReference>
<reference evidence="2" key="1">
    <citation type="submission" date="2020-07" db="EMBL/GenBank/DDBJ databases">
        <title>Huge and variable diversity of episymbiotic CPR bacteria and DPANN archaea in groundwater ecosystems.</title>
        <authorList>
            <person name="He C.Y."/>
            <person name="Keren R."/>
            <person name="Whittaker M."/>
            <person name="Farag I.F."/>
            <person name="Doudna J."/>
            <person name="Cate J.H.D."/>
            <person name="Banfield J.F."/>
        </authorList>
    </citation>
    <scope>NUCLEOTIDE SEQUENCE</scope>
    <source>
        <strain evidence="2">NC_groundwater_1813_Pr3_B-0.1um_71_17</strain>
    </source>
</reference>
<dbReference type="Pfam" id="PF01797">
    <property type="entry name" value="Y1_Tnp"/>
    <property type="match status" value="1"/>
</dbReference>
<dbReference type="Gene3D" id="3.30.70.1290">
    <property type="entry name" value="Transposase IS200-like"/>
    <property type="match status" value="1"/>
</dbReference>
<organism evidence="2 3">
    <name type="scientific">Eiseniibacteriota bacterium</name>
    <dbReference type="NCBI Taxonomy" id="2212470"/>
    <lineage>
        <taxon>Bacteria</taxon>
        <taxon>Candidatus Eiseniibacteriota</taxon>
    </lineage>
</organism>
<dbReference type="AlphaFoldDB" id="A0A933SCN4"/>
<name>A0A933SCN4_UNCEI</name>
<dbReference type="InterPro" id="IPR036515">
    <property type="entry name" value="Transposase_17_sf"/>
</dbReference>
<dbReference type="Proteomes" id="UP000696931">
    <property type="component" value="Unassembled WGS sequence"/>
</dbReference>
<dbReference type="EMBL" id="JACRIW010000081">
    <property type="protein sequence ID" value="MBI5170101.1"/>
    <property type="molecule type" value="Genomic_DNA"/>
</dbReference>
<protein>
    <submittedName>
        <fullName evidence="2">IS200/IS605 family transposase</fullName>
    </submittedName>
</protein>
<dbReference type="GO" id="GO:0006313">
    <property type="term" value="P:DNA transposition"/>
    <property type="evidence" value="ECO:0007669"/>
    <property type="project" value="InterPro"/>
</dbReference>
<sequence>MELDLAPQVQKALENRWEPVYRSQLHYLVTWNTRGRRPVLKERHLDALRQLLRQTCEERGIELVEMVAGPDHVHVLFGLRPTQSVASAVRELKGRSTLELMAQYPELRVWLRGNLLWDERYAVETVSPLRLEKTRERLQNTHRALFDPLYPEGWAEAS</sequence>